<accession>A0A6S7CY13</accession>
<proteinExistence type="predicted"/>
<protein>
    <recommendedName>
        <fullName evidence="1">GmrSD restriction endonucleases N-terminal domain-containing protein</fullName>
    </recommendedName>
</protein>
<evidence type="ECO:0000313" key="3">
    <source>
        <dbReference type="Proteomes" id="UP000494115"/>
    </source>
</evidence>
<organism evidence="2 3">
    <name type="scientific">Pararobbsia alpina</name>
    <dbReference type="NCBI Taxonomy" id="621374"/>
    <lineage>
        <taxon>Bacteria</taxon>
        <taxon>Pseudomonadati</taxon>
        <taxon>Pseudomonadota</taxon>
        <taxon>Betaproteobacteria</taxon>
        <taxon>Burkholderiales</taxon>
        <taxon>Burkholderiaceae</taxon>
        <taxon>Pararobbsia</taxon>
    </lineage>
</organism>
<name>A0A6S7CY13_9BURK</name>
<reference evidence="2 3" key="1">
    <citation type="submission" date="2020-04" db="EMBL/GenBank/DDBJ databases">
        <authorList>
            <person name="De Canck E."/>
        </authorList>
    </citation>
    <scope>NUCLEOTIDE SEQUENCE [LARGE SCALE GENOMIC DNA]</scope>
    <source>
        <strain evidence="2 3">LMG 28138</strain>
    </source>
</reference>
<evidence type="ECO:0000259" key="1">
    <source>
        <dbReference type="Pfam" id="PF03235"/>
    </source>
</evidence>
<feature type="domain" description="GmrSD restriction endonucleases N-terminal" evidence="1">
    <location>
        <begin position="34"/>
        <end position="246"/>
    </location>
</feature>
<gene>
    <name evidence="2" type="ORF">LMG28138_04883</name>
</gene>
<keyword evidence="3" id="KW-1185">Reference proteome</keyword>
<dbReference type="Pfam" id="PF03235">
    <property type="entry name" value="GmrSD_N"/>
    <property type="match status" value="1"/>
</dbReference>
<sequence>MNAPLSQSSVPSVPASLVSFATLFGREICNLVITEIEIPLIQRDYAQGRNTQAVKRIREQFVVTLCDALMPEGDPVDLDFVFGDVEESGKFAPLDGQQRLTTLFLLQSYLAWRTGVDITQQPWSRFSYATRPGARDFCSFLANCRPEFGGRLSAWITDQPGYLATWRHDPTIQSMLTVLDTLDATFANAGFSDFHTAWENLTNTLNPAIRFHVLPVKANGLTDSLYIKMNSRGKSLTDFENFKAHFEALLRKAEDPKIADDFTKKVDTVWSDILWPYRDTGNLIDNEFLSYFRFITEVNAWRASIEFNSWTRDDDLAERVYGGQASRASESIDFLFHAFDTWKDLDIRTEFARYFRASATTANNGDGALLLFNPIDKEGVDLFGACCRHYGNSGWTLAHTLLFYGVLVHRREAESGQPNRLRLIRNLIEASKDEIRTGERNSMPRLLEEIVGIVRDGDLAKVVTFNQAQVRNEIAKADMLRAAPELKADLYKLEDHDLLRGGLTVFDLDTAHFSARAQAFILTFDKAAQGQSWKDVTAALLAKGDYSRKDLRGSNHTLADFGAPRNDEPWRELFRGKKGESIHPALPPLIAFLDDIVGKQLTPAAIRQSYLDATDTAKDWRYYFVKYEAMREGASGRYTLSPKGGYQACMLNKARLSSNYRDPYLLAIVAKSGLARNRIANGGWPNSFSGFETARRALVLVNSGLEIRSVAEGWEIAGVPSAAVHREAWDGICKSLGMDTSTAARLYAIPQTGGIDNEDRVEKGAQLLHHMAECNL</sequence>
<dbReference type="InterPro" id="IPR004919">
    <property type="entry name" value="GmrSD_N"/>
</dbReference>
<dbReference type="Proteomes" id="UP000494115">
    <property type="component" value="Unassembled WGS sequence"/>
</dbReference>
<dbReference type="AlphaFoldDB" id="A0A6S7CY13"/>
<evidence type="ECO:0000313" key="2">
    <source>
        <dbReference type="EMBL" id="CAB3800661.1"/>
    </source>
</evidence>
<dbReference type="EMBL" id="CADIKM010000038">
    <property type="protein sequence ID" value="CAB3800661.1"/>
    <property type="molecule type" value="Genomic_DNA"/>
</dbReference>